<feature type="domain" description="N-acetyltransferase" evidence="1">
    <location>
        <begin position="20"/>
        <end position="187"/>
    </location>
</feature>
<dbReference type="SUPFAM" id="SSF55729">
    <property type="entry name" value="Acyl-CoA N-acyltransferases (Nat)"/>
    <property type="match status" value="1"/>
</dbReference>
<dbReference type="Proteomes" id="UP001235840">
    <property type="component" value="Unassembled WGS sequence"/>
</dbReference>
<dbReference type="PROSITE" id="PS51186">
    <property type="entry name" value="GNAT"/>
    <property type="match status" value="1"/>
</dbReference>
<sequence length="237" mass="27071">MSFHYNGIGTKNELVEGWEYDIKLLDPSFKQRAIEFENRIVEGLEKREYFVSLTEMEWEKVLGEQGITAGIFFNGELVGLHAVLFPHQSNENLGLDIGLDSGAMELVAHLESVCIHPKHRGKGLHYQLAIYLIEYLKKYTAYRYLLETVAPGNWSSLKSILKSGLVIVELKEKYNGLHRYICFKDIKTAELVEFSAIVECCPEDILKQEELLKAGYVGFQMVRNGNDSKILFGKTEE</sequence>
<reference evidence="2 3" key="1">
    <citation type="submission" date="2023-07" db="EMBL/GenBank/DDBJ databases">
        <title>Genomic Encyclopedia of Type Strains, Phase IV (KMG-IV): sequencing the most valuable type-strain genomes for metagenomic binning, comparative biology and taxonomic classification.</title>
        <authorList>
            <person name="Goeker M."/>
        </authorList>
    </citation>
    <scope>NUCLEOTIDE SEQUENCE [LARGE SCALE GENOMIC DNA]</scope>
    <source>
        <strain evidence="2 3">DSM 12751</strain>
    </source>
</reference>
<name>A0ABT9W0K8_9BACI</name>
<keyword evidence="3" id="KW-1185">Reference proteome</keyword>
<comment type="caution">
    <text evidence="2">The sequence shown here is derived from an EMBL/GenBank/DDBJ whole genome shotgun (WGS) entry which is preliminary data.</text>
</comment>
<evidence type="ECO:0000313" key="2">
    <source>
        <dbReference type="EMBL" id="MDQ0166577.1"/>
    </source>
</evidence>
<protein>
    <submittedName>
        <fullName evidence="2">GNAT superfamily N-acetyltransferase</fullName>
    </submittedName>
</protein>
<evidence type="ECO:0000313" key="3">
    <source>
        <dbReference type="Proteomes" id="UP001235840"/>
    </source>
</evidence>
<organism evidence="2 3">
    <name type="scientific">Caldalkalibacillus horti</name>
    <dbReference type="NCBI Taxonomy" id="77523"/>
    <lineage>
        <taxon>Bacteria</taxon>
        <taxon>Bacillati</taxon>
        <taxon>Bacillota</taxon>
        <taxon>Bacilli</taxon>
        <taxon>Bacillales</taxon>
        <taxon>Bacillaceae</taxon>
        <taxon>Caldalkalibacillus</taxon>
    </lineage>
</organism>
<dbReference type="EMBL" id="JAUSTY010000009">
    <property type="protein sequence ID" value="MDQ0166577.1"/>
    <property type="molecule type" value="Genomic_DNA"/>
</dbReference>
<dbReference type="InterPro" id="IPR016181">
    <property type="entry name" value="Acyl_CoA_acyltransferase"/>
</dbReference>
<dbReference type="Gene3D" id="3.40.630.30">
    <property type="match status" value="1"/>
</dbReference>
<gene>
    <name evidence="2" type="ORF">J2S11_002481</name>
</gene>
<evidence type="ECO:0000259" key="1">
    <source>
        <dbReference type="PROSITE" id="PS51186"/>
    </source>
</evidence>
<accession>A0ABT9W0K8</accession>
<dbReference type="InterPro" id="IPR000182">
    <property type="entry name" value="GNAT_dom"/>
</dbReference>
<proteinExistence type="predicted"/>
<dbReference type="RefSeq" id="WP_307394892.1">
    <property type="nucleotide sequence ID" value="NZ_BAAADK010000045.1"/>
</dbReference>
<dbReference type="Pfam" id="PF00583">
    <property type="entry name" value="Acetyltransf_1"/>
    <property type="match status" value="1"/>
</dbReference>